<sequence length="357" mass="39397">MASSSPTRRSDDSEDEDYDRLMSARVNGNHLGAITAFATRKRLRPEQLTAVDTFAGDPIPVQLGKIFAICLANENTLAKFQAAKPTFEINSALKTNITRAVNAMLCSSNISQYRGETGKNDIQSLLSRFRWGNFVVGTEHDQAAMDVVQKFIADIFTQSRSIIKKEIVKSVENPRPKNTQKKHVPSLRPKAMHTTIYQLTKNIVQKLSGGKGISIPITPALCARVAMMRKWHVKKIEGTLKVDNDYWQLVDDDLQDIRTSARRDNTTDPKVIAKRVAKAFSSMLEKDRKRHGSDLDEEIPEAAATTDDAAISYQADIDAALDARNQGQNPLPTAEGEGEQVESGELAETPEVGTTAS</sequence>
<accession>A0AAD7EV52</accession>
<comment type="caution">
    <text evidence="2">The sequence shown here is derived from an EMBL/GenBank/DDBJ whole genome shotgun (WGS) entry which is preliminary data.</text>
</comment>
<feature type="region of interest" description="Disordered" evidence="1">
    <location>
        <begin position="317"/>
        <end position="357"/>
    </location>
</feature>
<protein>
    <submittedName>
        <fullName evidence="2">Uncharacterized protein</fullName>
    </submittedName>
</protein>
<gene>
    <name evidence="2" type="ORF">DFH08DRAFT_956120</name>
</gene>
<keyword evidence="3" id="KW-1185">Reference proteome</keyword>
<organism evidence="2 3">
    <name type="scientific">Mycena albidolilacea</name>
    <dbReference type="NCBI Taxonomy" id="1033008"/>
    <lineage>
        <taxon>Eukaryota</taxon>
        <taxon>Fungi</taxon>
        <taxon>Dikarya</taxon>
        <taxon>Basidiomycota</taxon>
        <taxon>Agaricomycotina</taxon>
        <taxon>Agaricomycetes</taxon>
        <taxon>Agaricomycetidae</taxon>
        <taxon>Agaricales</taxon>
        <taxon>Marasmiineae</taxon>
        <taxon>Mycenaceae</taxon>
        <taxon>Mycena</taxon>
    </lineage>
</organism>
<dbReference type="Proteomes" id="UP001218218">
    <property type="component" value="Unassembled WGS sequence"/>
</dbReference>
<proteinExistence type="predicted"/>
<dbReference type="AlphaFoldDB" id="A0AAD7EV52"/>
<evidence type="ECO:0000256" key="1">
    <source>
        <dbReference type="SAM" id="MobiDB-lite"/>
    </source>
</evidence>
<dbReference type="EMBL" id="JARIHO010000011">
    <property type="protein sequence ID" value="KAJ7353023.1"/>
    <property type="molecule type" value="Genomic_DNA"/>
</dbReference>
<evidence type="ECO:0000313" key="3">
    <source>
        <dbReference type="Proteomes" id="UP001218218"/>
    </source>
</evidence>
<name>A0AAD7EV52_9AGAR</name>
<reference evidence="2" key="1">
    <citation type="submission" date="2023-03" db="EMBL/GenBank/DDBJ databases">
        <title>Massive genome expansion in bonnet fungi (Mycena s.s.) driven by repeated elements and novel gene families across ecological guilds.</title>
        <authorList>
            <consortium name="Lawrence Berkeley National Laboratory"/>
            <person name="Harder C.B."/>
            <person name="Miyauchi S."/>
            <person name="Viragh M."/>
            <person name="Kuo A."/>
            <person name="Thoen E."/>
            <person name="Andreopoulos B."/>
            <person name="Lu D."/>
            <person name="Skrede I."/>
            <person name="Drula E."/>
            <person name="Henrissat B."/>
            <person name="Morin E."/>
            <person name="Kohler A."/>
            <person name="Barry K."/>
            <person name="LaButti K."/>
            <person name="Morin E."/>
            <person name="Salamov A."/>
            <person name="Lipzen A."/>
            <person name="Mereny Z."/>
            <person name="Hegedus B."/>
            <person name="Baldrian P."/>
            <person name="Stursova M."/>
            <person name="Weitz H."/>
            <person name="Taylor A."/>
            <person name="Grigoriev I.V."/>
            <person name="Nagy L.G."/>
            <person name="Martin F."/>
            <person name="Kauserud H."/>
        </authorList>
    </citation>
    <scope>NUCLEOTIDE SEQUENCE</scope>
    <source>
        <strain evidence="2">CBHHK002</strain>
    </source>
</reference>
<evidence type="ECO:0000313" key="2">
    <source>
        <dbReference type="EMBL" id="KAJ7353023.1"/>
    </source>
</evidence>